<dbReference type="PANTHER" id="PTHR46148:SF57">
    <property type="entry name" value="OS12G0499874 PROTEIN"/>
    <property type="match status" value="1"/>
</dbReference>
<feature type="domain" description="Tf2-1-like SH3-like" evidence="1">
    <location>
        <begin position="5"/>
        <end position="52"/>
    </location>
</feature>
<accession>A0A1U7VVP5</accession>
<dbReference type="AlphaFoldDB" id="A0A1U7VVP5"/>
<evidence type="ECO:0000313" key="3">
    <source>
        <dbReference type="RefSeq" id="XP_009769031.1"/>
    </source>
</evidence>
<organism evidence="2 3">
    <name type="scientific">Nicotiana sylvestris</name>
    <name type="common">Wood tobacco</name>
    <name type="synonym">South American tobacco</name>
    <dbReference type="NCBI Taxonomy" id="4096"/>
    <lineage>
        <taxon>Eukaryota</taxon>
        <taxon>Viridiplantae</taxon>
        <taxon>Streptophyta</taxon>
        <taxon>Embryophyta</taxon>
        <taxon>Tracheophyta</taxon>
        <taxon>Spermatophyta</taxon>
        <taxon>Magnoliopsida</taxon>
        <taxon>eudicotyledons</taxon>
        <taxon>Gunneridae</taxon>
        <taxon>Pentapetalae</taxon>
        <taxon>asterids</taxon>
        <taxon>lamiids</taxon>
        <taxon>Solanales</taxon>
        <taxon>Solanaceae</taxon>
        <taxon>Nicotianoideae</taxon>
        <taxon>Nicotianeae</taxon>
        <taxon>Nicotiana</taxon>
    </lineage>
</organism>
<dbReference type="Pfam" id="PF24626">
    <property type="entry name" value="SH3_Tf2-1"/>
    <property type="match status" value="1"/>
</dbReference>
<gene>
    <name evidence="3" type="primary">LOC104219962</name>
</gene>
<dbReference type="STRING" id="4096.A0A1U7VVP5"/>
<dbReference type="RefSeq" id="XP_009769031.1">
    <property type="nucleotide sequence ID" value="XM_009770729.1"/>
</dbReference>
<reference evidence="3" key="2">
    <citation type="submission" date="2025-08" db="UniProtKB">
        <authorList>
            <consortium name="RefSeq"/>
        </authorList>
    </citation>
    <scope>IDENTIFICATION</scope>
    <source>
        <tissue evidence="3">Leaf</tissue>
    </source>
</reference>
<dbReference type="Proteomes" id="UP000189701">
    <property type="component" value="Unplaced"/>
</dbReference>
<sequence>MKGVMRFEKKGKVSPRYIGPFKVLERVGEMAYKVALPPSLSRVYLVFYVSMLISIMGSKVEVEEYRINEGSLERKGHRYMIAEAVRMVADTKMRTVECSYAIVGAKEFPQKQSHGCGLVSVEAACQGTKLFPHLRWIFCRCSIIDAIQWIGCTI</sequence>
<keyword evidence="2" id="KW-1185">Reference proteome</keyword>
<dbReference type="InterPro" id="IPR056924">
    <property type="entry name" value="SH3_Tf2-1"/>
</dbReference>
<dbReference type="PANTHER" id="PTHR46148">
    <property type="entry name" value="CHROMO DOMAIN-CONTAINING PROTEIN"/>
    <property type="match status" value="1"/>
</dbReference>
<evidence type="ECO:0000259" key="1">
    <source>
        <dbReference type="Pfam" id="PF24626"/>
    </source>
</evidence>
<name>A0A1U7VVP5_NICSY</name>
<evidence type="ECO:0000313" key="2">
    <source>
        <dbReference type="Proteomes" id="UP000189701"/>
    </source>
</evidence>
<proteinExistence type="predicted"/>
<reference evidence="2" key="1">
    <citation type="journal article" date="2013" name="Genome Biol.">
        <title>Reference genomes and transcriptomes of Nicotiana sylvestris and Nicotiana tomentosiformis.</title>
        <authorList>
            <person name="Sierro N."/>
            <person name="Battey J.N."/>
            <person name="Ouadi S."/>
            <person name="Bovet L."/>
            <person name="Goepfert S."/>
            <person name="Bakaher N."/>
            <person name="Peitsch M.C."/>
            <person name="Ivanov N.V."/>
        </authorList>
    </citation>
    <scope>NUCLEOTIDE SEQUENCE [LARGE SCALE GENOMIC DNA]</scope>
</reference>
<protein>
    <submittedName>
        <fullName evidence="3">Uncharacterized protein LOC104219962</fullName>
    </submittedName>
</protein>
<dbReference type="eggNOG" id="KOG0017">
    <property type="taxonomic scope" value="Eukaryota"/>
</dbReference>